<feature type="transmembrane region" description="Helical" evidence="1">
    <location>
        <begin position="368"/>
        <end position="386"/>
    </location>
</feature>
<accession>A0A963Z0P4</accession>
<sequence>MGLAATATASASLRLKSIGRMPLPLLGAAFLLLLFLRHPGGILHATFWAEDGWNWYPDAYTLGIRCLVVPHTGYLQTFSRLGGLAVQPMPLLWAPTVFAGLALIVQVLPPLLLLSRRFDAAWPNYWSRLVFAIVYLGLPDSFETFGNLTNSQWYLAILAFLVVVSTRPRGLAGFVADGLALILSGLSGPLCLMLAPIAVWSWWQDRRAGRLLRLGLVLAAACAQLTALLLSLAQRHPTLRLGASLINLAHILTAKLVYGLFLGSRVMVRLDHSAFWGRDSLALAIAAALTILIGLAWWRGGSLFRRFALFGGLVFAAALVSPVVSGASAWAALASPGSGDRYFLIPMLVVAAACFSLAADRQRWISRGGFGLCLALGGGVCGDFPYPHMRQTDFDSRARAFAAAPSGTSMTFPVLPVLAATMVLVKK</sequence>
<proteinExistence type="predicted"/>
<feature type="transmembrane region" description="Helical" evidence="1">
    <location>
        <begin position="214"/>
        <end position="233"/>
    </location>
</feature>
<dbReference type="AlphaFoldDB" id="A0A963Z0P4"/>
<feature type="transmembrane region" description="Helical" evidence="1">
    <location>
        <begin position="125"/>
        <end position="142"/>
    </location>
</feature>
<dbReference type="RefSeq" id="WP_227306323.1">
    <property type="nucleotide sequence ID" value="NZ_JAESVA010000002.1"/>
</dbReference>
<feature type="transmembrane region" description="Helical" evidence="1">
    <location>
        <begin position="406"/>
        <end position="425"/>
    </location>
</feature>
<feature type="transmembrane region" description="Helical" evidence="1">
    <location>
        <begin position="280"/>
        <end position="298"/>
    </location>
</feature>
<feature type="transmembrane region" description="Helical" evidence="1">
    <location>
        <begin position="91"/>
        <end position="113"/>
    </location>
</feature>
<feature type="transmembrane region" description="Helical" evidence="1">
    <location>
        <begin position="148"/>
        <end position="166"/>
    </location>
</feature>
<keyword evidence="3" id="KW-1185">Reference proteome</keyword>
<evidence type="ECO:0000256" key="1">
    <source>
        <dbReference type="SAM" id="Phobius"/>
    </source>
</evidence>
<feature type="transmembrane region" description="Helical" evidence="1">
    <location>
        <begin position="307"/>
        <end position="330"/>
    </location>
</feature>
<gene>
    <name evidence="2" type="ORF">ACELLULO517_05595</name>
</gene>
<keyword evidence="1" id="KW-0812">Transmembrane</keyword>
<feature type="transmembrane region" description="Helical" evidence="1">
    <location>
        <begin position="178"/>
        <end position="202"/>
    </location>
</feature>
<organism evidence="2 3">
    <name type="scientific">Acidisoma cellulosilyticum</name>
    <dbReference type="NCBI Taxonomy" id="2802395"/>
    <lineage>
        <taxon>Bacteria</taxon>
        <taxon>Pseudomonadati</taxon>
        <taxon>Pseudomonadota</taxon>
        <taxon>Alphaproteobacteria</taxon>
        <taxon>Acetobacterales</taxon>
        <taxon>Acidocellaceae</taxon>
        <taxon>Acidisoma</taxon>
    </lineage>
</organism>
<feature type="transmembrane region" description="Helical" evidence="1">
    <location>
        <begin position="342"/>
        <end position="359"/>
    </location>
</feature>
<evidence type="ECO:0000313" key="2">
    <source>
        <dbReference type="EMBL" id="MCB8879698.1"/>
    </source>
</evidence>
<feature type="transmembrane region" description="Helical" evidence="1">
    <location>
        <begin position="245"/>
        <end position="268"/>
    </location>
</feature>
<evidence type="ECO:0000313" key="3">
    <source>
        <dbReference type="Proteomes" id="UP000721844"/>
    </source>
</evidence>
<dbReference type="EMBL" id="JAESVA010000002">
    <property type="protein sequence ID" value="MCB8879698.1"/>
    <property type="molecule type" value="Genomic_DNA"/>
</dbReference>
<comment type="caution">
    <text evidence="2">The sequence shown here is derived from an EMBL/GenBank/DDBJ whole genome shotgun (WGS) entry which is preliminary data.</text>
</comment>
<keyword evidence="1" id="KW-0472">Membrane</keyword>
<protein>
    <submittedName>
        <fullName evidence="2">Uncharacterized protein</fullName>
    </submittedName>
</protein>
<dbReference type="Proteomes" id="UP000721844">
    <property type="component" value="Unassembled WGS sequence"/>
</dbReference>
<name>A0A963Z0P4_9PROT</name>
<reference evidence="2 3" key="1">
    <citation type="journal article" date="2021" name="Microorganisms">
        <title>Acidisoma silvae sp. nov. and Acidisomacellulosilytica sp. nov., Two Acidophilic Bacteria Isolated from Decaying Wood, Hydrolyzing Cellulose and Producing Poly-3-hydroxybutyrate.</title>
        <authorList>
            <person name="Mieszkin S."/>
            <person name="Pouder E."/>
            <person name="Uroz S."/>
            <person name="Simon-Colin C."/>
            <person name="Alain K."/>
        </authorList>
    </citation>
    <scope>NUCLEOTIDE SEQUENCE [LARGE SCALE GENOMIC DNA]</scope>
    <source>
        <strain evidence="2 3">HW T5.17</strain>
    </source>
</reference>
<keyword evidence="1" id="KW-1133">Transmembrane helix</keyword>